<dbReference type="PANTHER" id="PTHR42778:SF1">
    <property type="entry name" value="2-AMINOETHYLPHOSPHONATE--PYRUVATE TRANSAMINASE"/>
    <property type="match status" value="1"/>
</dbReference>
<evidence type="ECO:0000256" key="5">
    <source>
        <dbReference type="PIRSR" id="PIRSR000524-1"/>
    </source>
</evidence>
<evidence type="ECO:0000313" key="8">
    <source>
        <dbReference type="EMBL" id="QNP75035.1"/>
    </source>
</evidence>
<evidence type="ECO:0000256" key="6">
    <source>
        <dbReference type="PIRSR" id="PIRSR000524-50"/>
    </source>
</evidence>
<dbReference type="Gene3D" id="3.90.1150.10">
    <property type="entry name" value="Aspartate Aminotransferase, domain 1"/>
    <property type="match status" value="1"/>
</dbReference>
<dbReference type="InterPro" id="IPR015421">
    <property type="entry name" value="PyrdxlP-dep_Trfase_major"/>
</dbReference>
<dbReference type="AlphaFoldDB" id="A0A7H0IQG9"/>
<keyword evidence="2 8" id="KW-0032">Aminotransferase</keyword>
<dbReference type="Pfam" id="PF00266">
    <property type="entry name" value="Aminotran_5"/>
    <property type="match status" value="1"/>
</dbReference>
<dbReference type="InterPro" id="IPR024169">
    <property type="entry name" value="SP_NH2Trfase/AEP_transaminase"/>
</dbReference>
<evidence type="ECO:0000259" key="7">
    <source>
        <dbReference type="Pfam" id="PF00266"/>
    </source>
</evidence>
<dbReference type="SUPFAM" id="SSF53383">
    <property type="entry name" value="PLP-dependent transferases"/>
    <property type="match status" value="1"/>
</dbReference>
<dbReference type="RefSeq" id="WP_187751958.1">
    <property type="nucleotide sequence ID" value="NZ_CP060828.1"/>
</dbReference>
<dbReference type="PIRSF" id="PIRSF000524">
    <property type="entry name" value="SPT"/>
    <property type="match status" value="1"/>
</dbReference>
<feature type="binding site" evidence="5">
    <location>
        <position position="341"/>
    </location>
    <ligand>
        <name>substrate</name>
    </ligand>
</feature>
<evidence type="ECO:0000256" key="1">
    <source>
        <dbReference type="ARBA" id="ARBA00001933"/>
    </source>
</evidence>
<keyword evidence="9" id="KW-1185">Reference proteome</keyword>
<dbReference type="Gene3D" id="3.40.640.10">
    <property type="entry name" value="Type I PLP-dependent aspartate aminotransferase-like (Major domain)"/>
    <property type="match status" value="1"/>
</dbReference>
<dbReference type="Proteomes" id="UP000516052">
    <property type="component" value="Chromosome"/>
</dbReference>
<gene>
    <name evidence="8" type="ORF">IAG44_40230</name>
</gene>
<proteinExistence type="predicted"/>
<dbReference type="InterPro" id="IPR015424">
    <property type="entry name" value="PyrdxlP-dep_Trfase"/>
</dbReference>
<name>A0A7H0IQG9_9ACTN</name>
<dbReference type="GO" id="GO:0008483">
    <property type="term" value="F:transaminase activity"/>
    <property type="evidence" value="ECO:0007669"/>
    <property type="project" value="UniProtKB-KW"/>
</dbReference>
<protein>
    <submittedName>
        <fullName evidence="8">Aminotransferase class V-fold PLP-dependent enzyme</fullName>
    </submittedName>
</protein>
<keyword evidence="4 6" id="KW-0663">Pyridoxal phosphate</keyword>
<evidence type="ECO:0000256" key="4">
    <source>
        <dbReference type="ARBA" id="ARBA00022898"/>
    </source>
</evidence>
<dbReference type="EMBL" id="CP060828">
    <property type="protein sequence ID" value="QNP75035.1"/>
    <property type="molecule type" value="Genomic_DNA"/>
</dbReference>
<dbReference type="InterPro" id="IPR000192">
    <property type="entry name" value="Aminotrans_V_dom"/>
</dbReference>
<organism evidence="8 9">
    <name type="scientific">Streptomyces roseirectus</name>
    <dbReference type="NCBI Taxonomy" id="2768066"/>
    <lineage>
        <taxon>Bacteria</taxon>
        <taxon>Bacillati</taxon>
        <taxon>Actinomycetota</taxon>
        <taxon>Actinomycetes</taxon>
        <taxon>Kitasatosporales</taxon>
        <taxon>Streptomycetaceae</taxon>
        <taxon>Streptomyces</taxon>
    </lineage>
</organism>
<sequence>MTTTPLPQLTLLNPGPVNVHPDVRAGMTSPDQCHREAEPLALLARTRRKAAQIAGGNPDDHTAAIFTGSGTAALEAAFASIVPPTGRILILDNGHYGERLWRIVSANGVPHRRLEFGWTNPIDLDVLDRTLAEDPGLTHVGLVQHETSTGQLNPLREIGEVVARHGRQLAVDAISSLGSERFDLVADHVDWVVATANKCLEGLPGVSFVAGRRDRFEELKDVPARGFYLDLYGNWSSQEGKGVPAFTPAVQVLTAFEVALDRSLAEGAEARGARYLRLAELIRAGLAERGCAFLLPPEHRANSCTNVHIPHGIAYADLHDLIKAEGYVIYATQEQLPGVFRVANMGQLSEADVAGFLEAFDRAVAKLTSDQL</sequence>
<keyword evidence="3 8" id="KW-0808">Transferase</keyword>
<comment type="cofactor">
    <cofactor evidence="1 6">
        <name>pyridoxal 5'-phosphate</name>
        <dbReference type="ChEBI" id="CHEBI:597326"/>
    </cofactor>
</comment>
<feature type="domain" description="Aminotransferase class V" evidence="7">
    <location>
        <begin position="33"/>
        <end position="326"/>
    </location>
</feature>
<dbReference type="PANTHER" id="PTHR42778">
    <property type="entry name" value="2-AMINOETHYLPHOSPHONATE--PYRUVATE TRANSAMINASE"/>
    <property type="match status" value="1"/>
</dbReference>
<dbReference type="InterPro" id="IPR015422">
    <property type="entry name" value="PyrdxlP-dep_Trfase_small"/>
</dbReference>
<accession>A0A7H0IQG9</accession>
<evidence type="ECO:0000313" key="9">
    <source>
        <dbReference type="Proteomes" id="UP000516052"/>
    </source>
</evidence>
<dbReference type="KEGG" id="sroi:IAG44_40230"/>
<feature type="modified residue" description="N6-(pyridoxal phosphate)lysine" evidence="6">
    <location>
        <position position="198"/>
    </location>
</feature>
<reference evidence="8 9" key="1">
    <citation type="submission" date="2020-08" db="EMBL/GenBank/DDBJ databases">
        <title>A novel species.</title>
        <authorList>
            <person name="Gao J."/>
        </authorList>
    </citation>
    <scope>NUCLEOTIDE SEQUENCE [LARGE SCALE GENOMIC DNA]</scope>
    <source>
        <strain evidence="8 9">CRXT-G-22</strain>
    </source>
</reference>
<evidence type="ECO:0000256" key="3">
    <source>
        <dbReference type="ARBA" id="ARBA00022679"/>
    </source>
</evidence>
<evidence type="ECO:0000256" key="2">
    <source>
        <dbReference type="ARBA" id="ARBA00022576"/>
    </source>
</evidence>